<dbReference type="Gene3D" id="1.10.8.1080">
    <property type="match status" value="1"/>
</dbReference>
<dbReference type="Proteomes" id="UP000318336">
    <property type="component" value="Unassembled WGS sequence"/>
</dbReference>
<dbReference type="RefSeq" id="WP_142007226.1">
    <property type="nucleotide sequence ID" value="NZ_CAJTBP010000001.1"/>
</dbReference>
<comment type="pathway">
    <text evidence="3">Amino-sugar metabolism; N-acetylmuramate degradation.</text>
</comment>
<reference evidence="5 6" key="1">
    <citation type="submission" date="2019-06" db="EMBL/GenBank/DDBJ databases">
        <title>Sequencing the genomes of 1000 actinobacteria strains.</title>
        <authorList>
            <person name="Klenk H.-P."/>
        </authorList>
    </citation>
    <scope>NUCLEOTIDE SEQUENCE [LARGE SCALE GENOMIC DNA]</scope>
    <source>
        <strain evidence="5 6">DSM 24617</strain>
    </source>
</reference>
<dbReference type="UniPathway" id="UPA00342"/>
<dbReference type="Gene3D" id="3.40.50.10490">
    <property type="entry name" value="Glucose-6-phosphate isomerase like protein, domain 1"/>
    <property type="match status" value="1"/>
</dbReference>
<sequence length="307" mass="31477">MSAAADRRDLAALGTEAQDPRTRDLDRLAVAEVLELMNDADATVAGVVRQALPQVAEAVELVAGSFRSAGRLVYVGAGTSGRLALLDAAECPPTFSTPPEQVIALLAGGERAFTTAVEGAEDDTDRAAADVRAAGVGPRDTVVGLSASGRTPYVLAALDEARRLGARTVSVACNRGAAASAHADVAIELPTGAEVLTGSTRLKAGTAQKMVCNMLTTAAMVRTGRVFRNLMVDMAPTNGKLVDRARRIVAAAAEVDEQTADDALRAAGGESKVAIVALLTGAEPADARARLAAADGRVRAVVEPRAE</sequence>
<dbReference type="GO" id="GO:0097367">
    <property type="term" value="F:carbohydrate derivative binding"/>
    <property type="evidence" value="ECO:0007669"/>
    <property type="project" value="InterPro"/>
</dbReference>
<keyword evidence="2 3" id="KW-0119">Carbohydrate metabolism</keyword>
<dbReference type="EMBL" id="VFOK01000001">
    <property type="protein sequence ID" value="TQL34885.1"/>
    <property type="molecule type" value="Genomic_DNA"/>
</dbReference>
<dbReference type="Pfam" id="PF22645">
    <property type="entry name" value="GKRP_SIS_N"/>
    <property type="match status" value="1"/>
</dbReference>
<feature type="domain" description="SIS" evidence="4">
    <location>
        <begin position="62"/>
        <end position="225"/>
    </location>
</feature>
<dbReference type="AlphaFoldDB" id="A0A542XGG0"/>
<dbReference type="InterPro" id="IPR040190">
    <property type="entry name" value="MURQ/GCKR"/>
</dbReference>
<dbReference type="NCBIfam" id="TIGR00274">
    <property type="entry name" value="N-acetylmuramic acid 6-phosphate etherase"/>
    <property type="match status" value="1"/>
</dbReference>
<dbReference type="GO" id="GO:0046348">
    <property type="term" value="P:amino sugar catabolic process"/>
    <property type="evidence" value="ECO:0007669"/>
    <property type="project" value="InterPro"/>
</dbReference>
<gene>
    <name evidence="3" type="primary">murQ</name>
    <name evidence="5" type="ORF">FB554_3067</name>
</gene>
<keyword evidence="1 3" id="KW-0456">Lyase</keyword>
<evidence type="ECO:0000313" key="6">
    <source>
        <dbReference type="Proteomes" id="UP000318336"/>
    </source>
</evidence>
<comment type="catalytic activity">
    <reaction evidence="3">
        <text>N-acetyl-D-muramate 6-phosphate + H2O = N-acetyl-D-glucosamine 6-phosphate + (R)-lactate</text>
        <dbReference type="Rhea" id="RHEA:26410"/>
        <dbReference type="ChEBI" id="CHEBI:15377"/>
        <dbReference type="ChEBI" id="CHEBI:16004"/>
        <dbReference type="ChEBI" id="CHEBI:57513"/>
        <dbReference type="ChEBI" id="CHEBI:58722"/>
        <dbReference type="EC" id="4.2.1.126"/>
    </reaction>
</comment>
<dbReference type="InterPro" id="IPR001347">
    <property type="entry name" value="SIS_dom"/>
</dbReference>
<keyword evidence="6" id="KW-1185">Reference proteome</keyword>
<dbReference type="GO" id="GO:0097173">
    <property type="term" value="P:N-acetylmuramic acid catabolic process"/>
    <property type="evidence" value="ECO:0007669"/>
    <property type="project" value="UniProtKB-UniPathway"/>
</dbReference>
<dbReference type="OrthoDB" id="9813395at2"/>
<dbReference type="PROSITE" id="PS51464">
    <property type="entry name" value="SIS"/>
    <property type="match status" value="1"/>
</dbReference>
<accession>A0A542XGG0</accession>
<dbReference type="EC" id="4.2.1.126" evidence="3"/>
<protein>
    <recommendedName>
        <fullName evidence="3">N-acetylmuramic acid 6-phosphate etherase</fullName>
        <shortName evidence="3">MurNAc-6-P etherase</shortName>
        <ecNumber evidence="3">4.2.1.126</ecNumber>
    </recommendedName>
    <alternativeName>
        <fullName evidence="3">N-acetylmuramic acid 6-phosphate hydrolase</fullName>
    </alternativeName>
    <alternativeName>
        <fullName evidence="3">N-acetylmuramic acid 6-phosphate lyase</fullName>
    </alternativeName>
</protein>
<comment type="subunit">
    <text evidence="3">Homodimer.</text>
</comment>
<dbReference type="CDD" id="cd05007">
    <property type="entry name" value="SIS_Etherase"/>
    <property type="match status" value="1"/>
</dbReference>
<dbReference type="InterPro" id="IPR005486">
    <property type="entry name" value="Glucokinase_regulatory_CS"/>
</dbReference>
<dbReference type="NCBIfam" id="NF003915">
    <property type="entry name" value="PRK05441.1"/>
    <property type="match status" value="1"/>
</dbReference>
<name>A0A542XGG0_9MICO</name>
<proteinExistence type="inferred from homology"/>
<dbReference type="NCBIfam" id="NF009222">
    <property type="entry name" value="PRK12570.1"/>
    <property type="match status" value="1"/>
</dbReference>
<dbReference type="HAMAP" id="MF_00068">
    <property type="entry name" value="MurQ"/>
    <property type="match status" value="1"/>
</dbReference>
<dbReference type="FunFam" id="3.40.50.10490:FF:000014">
    <property type="entry name" value="N-acetylmuramic acid 6-phosphate etherase"/>
    <property type="match status" value="1"/>
</dbReference>
<dbReference type="GO" id="GO:0016803">
    <property type="term" value="F:ether hydrolase activity"/>
    <property type="evidence" value="ECO:0007669"/>
    <property type="project" value="TreeGrafter"/>
</dbReference>
<dbReference type="GO" id="GO:0009254">
    <property type="term" value="P:peptidoglycan turnover"/>
    <property type="evidence" value="ECO:0007669"/>
    <property type="project" value="TreeGrafter"/>
</dbReference>
<dbReference type="PANTHER" id="PTHR10088">
    <property type="entry name" value="GLUCOKINASE REGULATORY PROTEIN"/>
    <property type="match status" value="1"/>
</dbReference>
<evidence type="ECO:0000256" key="1">
    <source>
        <dbReference type="ARBA" id="ARBA00023239"/>
    </source>
</evidence>
<comment type="miscellaneous">
    <text evidence="3">A lyase-type mechanism (elimination/hydration) is suggested for the cleavage of the lactyl ether bond of MurNAc 6-phosphate, with the formation of an alpha,beta-unsaturated aldehyde intermediate with (E)-stereochemistry, followed by the syn addition of water to give product.</text>
</comment>
<comment type="caution">
    <text evidence="5">The sequence shown here is derived from an EMBL/GenBank/DDBJ whole genome shotgun (WGS) entry which is preliminary data.</text>
</comment>
<dbReference type="PANTHER" id="PTHR10088:SF4">
    <property type="entry name" value="GLUCOKINASE REGULATORY PROTEIN"/>
    <property type="match status" value="1"/>
</dbReference>
<evidence type="ECO:0000313" key="5">
    <source>
        <dbReference type="EMBL" id="TQL34885.1"/>
    </source>
</evidence>
<organism evidence="5 6">
    <name type="scientific">Barrientosiimonas humi</name>
    <dbReference type="NCBI Taxonomy" id="999931"/>
    <lineage>
        <taxon>Bacteria</taxon>
        <taxon>Bacillati</taxon>
        <taxon>Actinomycetota</taxon>
        <taxon>Actinomycetes</taxon>
        <taxon>Micrococcales</taxon>
        <taxon>Dermacoccaceae</taxon>
        <taxon>Barrientosiimonas</taxon>
    </lineage>
</organism>
<dbReference type="PROSITE" id="PS01272">
    <property type="entry name" value="GCKR"/>
    <property type="match status" value="1"/>
</dbReference>
<dbReference type="InterPro" id="IPR005488">
    <property type="entry name" value="Etherase_MurQ"/>
</dbReference>
<evidence type="ECO:0000259" key="4">
    <source>
        <dbReference type="PROSITE" id="PS51464"/>
    </source>
</evidence>
<dbReference type="GO" id="GO:0016835">
    <property type="term" value="F:carbon-oxygen lyase activity"/>
    <property type="evidence" value="ECO:0007669"/>
    <property type="project" value="UniProtKB-UniRule"/>
</dbReference>
<evidence type="ECO:0000256" key="3">
    <source>
        <dbReference type="HAMAP-Rule" id="MF_00068"/>
    </source>
</evidence>
<evidence type="ECO:0000256" key="2">
    <source>
        <dbReference type="ARBA" id="ARBA00023277"/>
    </source>
</evidence>
<feature type="active site" evidence="3">
    <location>
        <position position="121"/>
    </location>
</feature>
<dbReference type="SUPFAM" id="SSF53697">
    <property type="entry name" value="SIS domain"/>
    <property type="match status" value="1"/>
</dbReference>
<feature type="active site" description="Proton donor" evidence="3">
    <location>
        <position position="90"/>
    </location>
</feature>
<comment type="similarity">
    <text evidence="3">Belongs to the GCKR-like family. MurNAc-6-P etherase subfamily.</text>
</comment>
<dbReference type="InterPro" id="IPR046348">
    <property type="entry name" value="SIS_dom_sf"/>
</dbReference>
<comment type="function">
    <text evidence="3">Specifically catalyzes the cleavage of the D-lactyl ether substituent of MurNAc 6-phosphate, producing GlcNAc 6-phosphate and D-lactate.</text>
</comment>